<keyword evidence="1" id="KW-1133">Transmembrane helix</keyword>
<comment type="caution">
    <text evidence="2">The sequence shown here is derived from an EMBL/GenBank/DDBJ whole genome shotgun (WGS) entry which is preliminary data.</text>
</comment>
<name>A0ABT0QZS0_9MICO</name>
<accession>A0ABT0QZS0</accession>
<proteinExistence type="predicted"/>
<evidence type="ECO:0000313" key="3">
    <source>
        <dbReference type="Proteomes" id="UP001203761"/>
    </source>
</evidence>
<evidence type="ECO:0000256" key="1">
    <source>
        <dbReference type="SAM" id="Phobius"/>
    </source>
</evidence>
<keyword evidence="3" id="KW-1185">Reference proteome</keyword>
<sequence length="257" mass="29173">MCSTDLFDWIVAITGAVTAIVSLFLLAQGQRDRQKLRKAQERAQAEKVLFYFEPGGTSAPIDAPFWPGRFLIIINHGSEVILSVAVTFVANPSGENFSQFGSLKQLHHIRRRDIDDGMIVSPLKSLRVGVEVGYFPEPGVGGDFAIVEFTDSSGRRWRRRTDTFELELIRPGWENRRKPTVIQRVWQNSGWLGSQVHLFMQAWARRSFSRHPERVPTAVKITEWAWGHWPIGLNGDPWLLPSGEPESSTYDYGISEH</sequence>
<dbReference type="EMBL" id="JAKNCJ010000002">
    <property type="protein sequence ID" value="MCL6423035.1"/>
    <property type="molecule type" value="Genomic_DNA"/>
</dbReference>
<keyword evidence="1" id="KW-0812">Transmembrane</keyword>
<gene>
    <name evidence="2" type="ORF">Bequi_06470</name>
</gene>
<keyword evidence="1" id="KW-0472">Membrane</keyword>
<dbReference type="Proteomes" id="UP001203761">
    <property type="component" value="Unassembled WGS sequence"/>
</dbReference>
<evidence type="ECO:0008006" key="4">
    <source>
        <dbReference type="Google" id="ProtNLM"/>
    </source>
</evidence>
<dbReference type="RefSeq" id="WP_249737131.1">
    <property type="nucleotide sequence ID" value="NZ_JAKNCJ010000002.1"/>
</dbReference>
<evidence type="ECO:0000313" key="2">
    <source>
        <dbReference type="EMBL" id="MCL6423035.1"/>
    </source>
</evidence>
<protein>
    <recommendedName>
        <fullName evidence="4">DUF2207 domain-containing protein</fullName>
    </recommendedName>
</protein>
<feature type="transmembrane region" description="Helical" evidence="1">
    <location>
        <begin position="6"/>
        <end position="27"/>
    </location>
</feature>
<reference evidence="2" key="1">
    <citation type="submission" date="2022-02" db="EMBL/GenBank/DDBJ databases">
        <authorList>
            <person name="Lee M."/>
            <person name="Kim S.-J."/>
            <person name="Jung M.-Y."/>
        </authorList>
    </citation>
    <scope>NUCLEOTIDE SEQUENCE</scope>
    <source>
        <strain evidence="2">JHP9</strain>
    </source>
</reference>
<organism evidence="2 3">
    <name type="scientific">Brachybacterium equifaecis</name>
    <dbReference type="NCBI Taxonomy" id="2910770"/>
    <lineage>
        <taxon>Bacteria</taxon>
        <taxon>Bacillati</taxon>
        <taxon>Actinomycetota</taxon>
        <taxon>Actinomycetes</taxon>
        <taxon>Micrococcales</taxon>
        <taxon>Dermabacteraceae</taxon>
        <taxon>Brachybacterium</taxon>
    </lineage>
</organism>